<dbReference type="Proteomes" id="UP000199182">
    <property type="component" value="Unassembled WGS sequence"/>
</dbReference>
<dbReference type="SUPFAM" id="SSF53146">
    <property type="entry name" value="Nitrogenase accessory factor-like"/>
    <property type="match status" value="1"/>
</dbReference>
<dbReference type="PANTHER" id="PTHR42983:SF1">
    <property type="entry name" value="IRON-MOLYBDENUM PROTEIN"/>
    <property type="match status" value="1"/>
</dbReference>
<keyword evidence="3" id="KW-1185">Reference proteome</keyword>
<organism evidence="2 3">
    <name type="scientific">Acetanaerobacterium elongatum</name>
    <dbReference type="NCBI Taxonomy" id="258515"/>
    <lineage>
        <taxon>Bacteria</taxon>
        <taxon>Bacillati</taxon>
        <taxon>Bacillota</taxon>
        <taxon>Clostridia</taxon>
        <taxon>Eubacteriales</taxon>
        <taxon>Oscillospiraceae</taxon>
        <taxon>Acetanaerobacterium</taxon>
    </lineage>
</organism>
<accession>A0A1G9WLB2</accession>
<gene>
    <name evidence="2" type="ORF">SAMN05192585_10651</name>
</gene>
<feature type="domain" description="Dinitrogenase iron-molybdenum cofactor biosynthesis" evidence="1">
    <location>
        <begin position="9"/>
        <end position="96"/>
    </location>
</feature>
<name>A0A1G9WLB2_9FIRM</name>
<dbReference type="Gene3D" id="3.30.420.130">
    <property type="entry name" value="Dinitrogenase iron-molybdenum cofactor biosynthesis domain"/>
    <property type="match status" value="1"/>
</dbReference>
<dbReference type="OrthoDB" id="280278at2"/>
<dbReference type="CDD" id="cd00851">
    <property type="entry name" value="MTH1175"/>
    <property type="match status" value="1"/>
</dbReference>
<protein>
    <submittedName>
        <fullName evidence="2">Predicted Fe-Mo cluster-binding protein, NifX family</fullName>
    </submittedName>
</protein>
<dbReference type="InterPro" id="IPR033913">
    <property type="entry name" value="MTH1175_dom"/>
</dbReference>
<reference evidence="2 3" key="1">
    <citation type="submission" date="2016-10" db="EMBL/GenBank/DDBJ databases">
        <authorList>
            <person name="de Groot N.N."/>
        </authorList>
    </citation>
    <scope>NUCLEOTIDE SEQUENCE [LARGE SCALE GENOMIC DNA]</scope>
    <source>
        <strain evidence="2 3">CGMCC 1.5012</strain>
    </source>
</reference>
<dbReference type="InterPro" id="IPR003731">
    <property type="entry name" value="Di-Nase_FeMo-co_biosynth"/>
</dbReference>
<dbReference type="InterPro" id="IPR036105">
    <property type="entry name" value="DiNase_FeMo-co_biosyn_sf"/>
</dbReference>
<dbReference type="STRING" id="258515.SAMN05192585_10651"/>
<dbReference type="PANTHER" id="PTHR42983">
    <property type="entry name" value="DINITROGENASE IRON-MOLYBDENUM COFACTOR PROTEIN-RELATED"/>
    <property type="match status" value="1"/>
</dbReference>
<evidence type="ECO:0000313" key="3">
    <source>
        <dbReference type="Proteomes" id="UP000199182"/>
    </source>
</evidence>
<proteinExistence type="predicted"/>
<dbReference type="EMBL" id="FNID01000006">
    <property type="protein sequence ID" value="SDM85290.1"/>
    <property type="molecule type" value="Genomic_DNA"/>
</dbReference>
<dbReference type="RefSeq" id="WP_092638388.1">
    <property type="nucleotide sequence ID" value="NZ_FNID01000006.1"/>
</dbReference>
<evidence type="ECO:0000313" key="2">
    <source>
        <dbReference type="EMBL" id="SDM85290.1"/>
    </source>
</evidence>
<dbReference type="AlphaFoldDB" id="A0A1G9WLB2"/>
<dbReference type="Pfam" id="PF02579">
    <property type="entry name" value="Nitro_FeMo-Co"/>
    <property type="match status" value="1"/>
</dbReference>
<evidence type="ECO:0000259" key="1">
    <source>
        <dbReference type="Pfam" id="PF02579"/>
    </source>
</evidence>
<sequence>MKIAVTTQDNQVFQHFGQCSSFTVFTAEDGAINNKVILDASQHGHAALAGFLKAAAVDVVICGGIGQGARQMLSSAGIELISGIDGSIEDAVKNYLSGQLNDMGGSCNHEEHEHNHVCNCEKHCS</sequence>